<evidence type="ECO:0000256" key="1">
    <source>
        <dbReference type="ARBA" id="ARBA00004141"/>
    </source>
</evidence>
<feature type="non-terminal residue" evidence="6">
    <location>
        <position position="1"/>
    </location>
</feature>
<evidence type="ECO:0000313" key="6">
    <source>
        <dbReference type="EMBL" id="CAK9101371.1"/>
    </source>
</evidence>
<name>A0ABP0RL68_9DINO</name>
<keyword evidence="7" id="KW-1185">Reference proteome</keyword>
<gene>
    <name evidence="6" type="ORF">SCF082_LOCUS47406</name>
</gene>
<comment type="subcellular location">
    <subcellularLocation>
        <location evidence="1">Membrane</location>
        <topology evidence="1">Multi-pass membrane protein</topology>
    </subcellularLocation>
</comment>
<evidence type="ECO:0000256" key="3">
    <source>
        <dbReference type="ARBA" id="ARBA00022989"/>
    </source>
</evidence>
<sequence>AVRSQLEPVEQLIAQMQTQLLPLRHLQTSPLPGAVDAQELCIEPRSQSRLRSIAKKAFPRMLPPEEVCPPRMEQGIQTDAEAQPTHKHAKTHAILKEIGTGSIGLPRPRGSSGNEPIRVASTSAYHLDPSTLSPLRGMALFLVRHQCFEVMVMITLLASSFTLGLETHLNMQDVQAEPNVVFRIFDIVWCAAFLLELTLRFVADGFHFLSVLNPELLEQTLQVGRKLEKIYRSLLQMLALPLTPHGSKGLIEKQIHEICAKFPRYKDGMKGLEMDERADLLVDAAEAADGNASDVSASMDFGFARIISGGYQSGQGSAGYLGHILEGSDSIVSVENEHAAWVSVKEDESQEGECEQEISQYF</sequence>
<keyword evidence="4" id="KW-0472">Membrane</keyword>
<reference evidence="6 7" key="1">
    <citation type="submission" date="2024-02" db="EMBL/GenBank/DDBJ databases">
        <authorList>
            <person name="Chen Y."/>
            <person name="Shah S."/>
            <person name="Dougan E. K."/>
            <person name="Thang M."/>
            <person name="Chan C."/>
        </authorList>
    </citation>
    <scope>NUCLEOTIDE SEQUENCE [LARGE SCALE GENOMIC DNA]</scope>
</reference>
<protein>
    <submittedName>
        <fullName evidence="6">Voltage-dependent T-type calcium channel subunit alpha-1H</fullName>
    </submittedName>
</protein>
<dbReference type="SUPFAM" id="SSF81324">
    <property type="entry name" value="Voltage-gated potassium channels"/>
    <property type="match status" value="1"/>
</dbReference>
<organism evidence="6 7">
    <name type="scientific">Durusdinium trenchii</name>
    <dbReference type="NCBI Taxonomy" id="1381693"/>
    <lineage>
        <taxon>Eukaryota</taxon>
        <taxon>Sar</taxon>
        <taxon>Alveolata</taxon>
        <taxon>Dinophyceae</taxon>
        <taxon>Suessiales</taxon>
        <taxon>Symbiodiniaceae</taxon>
        <taxon>Durusdinium</taxon>
    </lineage>
</organism>
<evidence type="ECO:0000256" key="4">
    <source>
        <dbReference type="ARBA" id="ARBA00023136"/>
    </source>
</evidence>
<accession>A0ABP0RL68</accession>
<dbReference type="Pfam" id="PF00520">
    <property type="entry name" value="Ion_trans"/>
    <property type="match status" value="1"/>
</dbReference>
<feature type="domain" description="Ion transport" evidence="5">
    <location>
        <begin position="145"/>
        <end position="210"/>
    </location>
</feature>
<dbReference type="InterPro" id="IPR027359">
    <property type="entry name" value="Volt_channel_dom_sf"/>
</dbReference>
<comment type="caution">
    <text evidence="6">The sequence shown here is derived from an EMBL/GenBank/DDBJ whole genome shotgun (WGS) entry which is preliminary data.</text>
</comment>
<dbReference type="Proteomes" id="UP001642464">
    <property type="component" value="Unassembled WGS sequence"/>
</dbReference>
<proteinExistence type="predicted"/>
<dbReference type="EMBL" id="CAXAMM010041810">
    <property type="protein sequence ID" value="CAK9101371.1"/>
    <property type="molecule type" value="Genomic_DNA"/>
</dbReference>
<dbReference type="Gene3D" id="1.20.120.350">
    <property type="entry name" value="Voltage-gated potassium channels. Chain C"/>
    <property type="match status" value="1"/>
</dbReference>
<dbReference type="InterPro" id="IPR005821">
    <property type="entry name" value="Ion_trans_dom"/>
</dbReference>
<evidence type="ECO:0000256" key="2">
    <source>
        <dbReference type="ARBA" id="ARBA00022692"/>
    </source>
</evidence>
<keyword evidence="2" id="KW-0812">Transmembrane</keyword>
<evidence type="ECO:0000259" key="5">
    <source>
        <dbReference type="Pfam" id="PF00520"/>
    </source>
</evidence>
<evidence type="ECO:0000313" key="7">
    <source>
        <dbReference type="Proteomes" id="UP001642464"/>
    </source>
</evidence>
<keyword evidence="3" id="KW-1133">Transmembrane helix</keyword>